<keyword evidence="5" id="KW-0274">FAD</keyword>
<evidence type="ECO:0000313" key="11">
    <source>
        <dbReference type="Proteomes" id="UP000294702"/>
    </source>
</evidence>
<reference evidence="10 11" key="1">
    <citation type="submission" date="2019-03" db="EMBL/GenBank/DDBJ databases">
        <title>Genomic Encyclopedia of Type Strains, Phase IV (KMG-IV): sequencing the most valuable type-strain genomes for metagenomic binning, comparative biology and taxonomic classification.</title>
        <authorList>
            <person name="Goeker M."/>
        </authorList>
    </citation>
    <scope>NUCLEOTIDE SEQUENCE [LARGE SCALE GENOMIC DNA]</scope>
    <source>
        <strain evidence="10 11">DSM 15534</strain>
    </source>
</reference>
<dbReference type="InterPro" id="IPR002938">
    <property type="entry name" value="FAD-bd"/>
</dbReference>
<dbReference type="PANTHER" id="PTHR43876">
    <property type="entry name" value="UBIQUINONE BIOSYNTHESIS MONOOXYGENASE COQ6, MITOCHONDRIAL"/>
    <property type="match status" value="1"/>
</dbReference>
<keyword evidence="6" id="KW-0560">Oxidoreductase</keyword>
<evidence type="ECO:0000259" key="9">
    <source>
        <dbReference type="Pfam" id="PF01494"/>
    </source>
</evidence>
<dbReference type="InterPro" id="IPR010971">
    <property type="entry name" value="UbiH/COQ6"/>
</dbReference>
<feature type="domain" description="FAD-binding" evidence="9">
    <location>
        <begin position="2"/>
        <end position="347"/>
    </location>
</feature>
<proteinExistence type="inferred from homology"/>
<evidence type="ECO:0000256" key="4">
    <source>
        <dbReference type="ARBA" id="ARBA00022630"/>
    </source>
</evidence>
<comment type="similarity">
    <text evidence="3">Belongs to the UbiH/COQ6 family.</text>
</comment>
<dbReference type="GO" id="GO:0071949">
    <property type="term" value="F:FAD binding"/>
    <property type="evidence" value="ECO:0007669"/>
    <property type="project" value="InterPro"/>
</dbReference>
<evidence type="ECO:0000313" key="10">
    <source>
        <dbReference type="EMBL" id="TCJ98660.1"/>
    </source>
</evidence>
<dbReference type="EMBL" id="SMFT01000002">
    <property type="protein sequence ID" value="TCJ98660.1"/>
    <property type="molecule type" value="Genomic_DNA"/>
</dbReference>
<dbReference type="FunFam" id="3.50.50.60:FF:000021">
    <property type="entry name" value="Ubiquinone biosynthesis monooxygenase COQ6"/>
    <property type="match status" value="1"/>
</dbReference>
<evidence type="ECO:0000256" key="5">
    <source>
        <dbReference type="ARBA" id="ARBA00022827"/>
    </source>
</evidence>
<accession>A0A4R1FWN4</accession>
<comment type="pathway">
    <text evidence="2">Cofactor biosynthesis; ubiquinone biosynthesis.</text>
</comment>
<dbReference type="Pfam" id="PF01494">
    <property type="entry name" value="FAD_binding_3"/>
    <property type="match status" value="1"/>
</dbReference>
<dbReference type="GO" id="GO:0006744">
    <property type="term" value="P:ubiquinone biosynthetic process"/>
    <property type="evidence" value="ECO:0007669"/>
    <property type="project" value="UniProtKB-UniPathway"/>
</dbReference>
<evidence type="ECO:0000256" key="1">
    <source>
        <dbReference type="ARBA" id="ARBA00001974"/>
    </source>
</evidence>
<keyword evidence="7" id="KW-0503">Monooxygenase</keyword>
<dbReference type="Gene3D" id="3.50.50.60">
    <property type="entry name" value="FAD/NAD(P)-binding domain"/>
    <property type="match status" value="2"/>
</dbReference>
<gene>
    <name evidence="10" type="ORF">EV694_1074</name>
</gene>
<keyword evidence="11" id="KW-1185">Reference proteome</keyword>
<protein>
    <submittedName>
        <fullName evidence="10">2-octaprenyl-6-methoxyphenol hydroxylase /2-octaprenyl-3-methyl-6-methoxy-1,4-benzoquinol hydroxylase</fullName>
    </submittedName>
</protein>
<evidence type="ECO:0000256" key="6">
    <source>
        <dbReference type="ARBA" id="ARBA00023002"/>
    </source>
</evidence>
<dbReference type="InterPro" id="IPR036188">
    <property type="entry name" value="FAD/NAD-bd_sf"/>
</dbReference>
<evidence type="ECO:0000256" key="2">
    <source>
        <dbReference type="ARBA" id="ARBA00004749"/>
    </source>
</evidence>
<evidence type="ECO:0000256" key="8">
    <source>
        <dbReference type="ARBA" id="ARBA00065734"/>
    </source>
</evidence>
<dbReference type="PANTHER" id="PTHR43876:SF8">
    <property type="entry name" value="2-OCTAPRENYL-6-METHOXYPHENOL HYDROXYLASE"/>
    <property type="match status" value="1"/>
</dbReference>
<sequence>MYDVIIHGGAMTGATLALALANHSQRPLKIAVIERQVPNFHQQQGFDARCIALSQGTCQRFAQIPLSQTKDHNTNLWQAIQAFATPIKQIHVSDQGNAGILQFNAKEFHLEQLGAVVALHQVGKLLLEQIQQQGNIDYFCPDEIIEVTHLPQQIQVTLKSNQHLAAKLLVGADGVPSKVAQLNHIPQTILRDYQQTAIITNIQTQQDHQYRAFERFTSQGPIALLPLDQKRMTLVWCVKHIDDLLSLPEQTFLAKLQQAFGWRLGKLEQCGQRFAYPLKLVKAEQSIQPRVVLVGNAAQTLHPIAGQGFNLAIRDVLALSDAIQHNEKQGKDIGEYAQLLHYQQQRQQDQGNIINLTDSLVSIFANELLPMKIGRNLGLFTLAQSRLLRQHFAKLTLGWV</sequence>
<evidence type="ECO:0000256" key="7">
    <source>
        <dbReference type="ARBA" id="ARBA00023033"/>
    </source>
</evidence>
<dbReference type="AlphaFoldDB" id="A0A4R1FWN4"/>
<dbReference type="NCBIfam" id="TIGR01984">
    <property type="entry name" value="UbiH"/>
    <property type="match status" value="1"/>
</dbReference>
<comment type="caution">
    <text evidence="10">The sequence shown here is derived from an EMBL/GenBank/DDBJ whole genome shotgun (WGS) entry which is preliminary data.</text>
</comment>
<comment type="cofactor">
    <cofactor evidence="1">
        <name>FAD</name>
        <dbReference type="ChEBI" id="CHEBI:57692"/>
    </cofactor>
</comment>
<dbReference type="InterPro" id="IPR011295">
    <property type="entry name" value="UbiH"/>
</dbReference>
<dbReference type="NCBIfam" id="NF004356">
    <property type="entry name" value="PRK05732.1"/>
    <property type="match status" value="1"/>
</dbReference>
<dbReference type="Proteomes" id="UP000294702">
    <property type="component" value="Unassembled WGS sequence"/>
</dbReference>
<dbReference type="InterPro" id="IPR051205">
    <property type="entry name" value="UbiH/COQ6_monooxygenase"/>
</dbReference>
<dbReference type="UniPathway" id="UPA00232"/>
<dbReference type="GO" id="GO:0008681">
    <property type="term" value="F:2-octaprenyl-6-methoxyphenol hydroxylase activity"/>
    <property type="evidence" value="ECO:0007669"/>
    <property type="project" value="InterPro"/>
</dbReference>
<evidence type="ECO:0000256" key="3">
    <source>
        <dbReference type="ARBA" id="ARBA00005349"/>
    </source>
</evidence>
<comment type="subunit">
    <text evidence="8">Component of the Ubi complex metabolon, which regroups five ubiquinone biosynthesis proteins (UbiE, UbiF, UbiG, UbiH and UbiI) and two accessory factors (UbiK and the lipid-binding protein UbiJ).</text>
</comment>
<organism evidence="10 11">
    <name type="scientific">Volucribacter psittacicida</name>
    <dbReference type="NCBI Taxonomy" id="203482"/>
    <lineage>
        <taxon>Bacteria</taxon>
        <taxon>Pseudomonadati</taxon>
        <taxon>Pseudomonadota</taxon>
        <taxon>Gammaproteobacteria</taxon>
        <taxon>Pasteurellales</taxon>
        <taxon>Pasteurellaceae</taxon>
        <taxon>Volucribacter</taxon>
    </lineage>
</organism>
<name>A0A4R1FWN4_9PAST</name>
<dbReference type="GO" id="GO:0110142">
    <property type="term" value="C:ubiquinone biosynthesis complex"/>
    <property type="evidence" value="ECO:0007669"/>
    <property type="project" value="UniProtKB-ARBA"/>
</dbReference>
<dbReference type="PRINTS" id="PR00420">
    <property type="entry name" value="RNGMNOXGNASE"/>
</dbReference>
<keyword evidence="4" id="KW-0285">Flavoprotein</keyword>
<dbReference type="NCBIfam" id="TIGR01988">
    <property type="entry name" value="Ubi-OHases"/>
    <property type="match status" value="1"/>
</dbReference>
<dbReference type="SUPFAM" id="SSF51905">
    <property type="entry name" value="FAD/NAD(P)-binding domain"/>
    <property type="match status" value="1"/>
</dbReference>